<sequence length="111" mass="12858">MEDSLLVLQRCSMGWCQNPISNSSLAEEMRLEKISGIHVMRMSGPRVLLIFDSIEVRQQVIHSGVLDRWFSHVVDWHAKESALDCRRAWISVFGVPVHAWSRDNFERLVSH</sequence>
<organism evidence="1 2">
    <name type="scientific">Hibiscus sabdariffa</name>
    <name type="common">roselle</name>
    <dbReference type="NCBI Taxonomy" id="183260"/>
    <lineage>
        <taxon>Eukaryota</taxon>
        <taxon>Viridiplantae</taxon>
        <taxon>Streptophyta</taxon>
        <taxon>Embryophyta</taxon>
        <taxon>Tracheophyta</taxon>
        <taxon>Spermatophyta</taxon>
        <taxon>Magnoliopsida</taxon>
        <taxon>eudicotyledons</taxon>
        <taxon>Gunneridae</taxon>
        <taxon>Pentapetalae</taxon>
        <taxon>rosids</taxon>
        <taxon>malvids</taxon>
        <taxon>Malvales</taxon>
        <taxon>Malvaceae</taxon>
        <taxon>Malvoideae</taxon>
        <taxon>Hibiscus</taxon>
    </lineage>
</organism>
<protein>
    <recommendedName>
        <fullName evidence="3">DUF4283 domain-containing protein</fullName>
    </recommendedName>
</protein>
<comment type="caution">
    <text evidence="1">The sequence shown here is derived from an EMBL/GenBank/DDBJ whole genome shotgun (WGS) entry which is preliminary data.</text>
</comment>
<proteinExistence type="predicted"/>
<name>A0ABR2FFV6_9ROSI</name>
<accession>A0ABR2FFV6</accession>
<dbReference type="Proteomes" id="UP001472677">
    <property type="component" value="Unassembled WGS sequence"/>
</dbReference>
<evidence type="ECO:0000313" key="1">
    <source>
        <dbReference type="EMBL" id="KAK8579721.1"/>
    </source>
</evidence>
<gene>
    <name evidence="1" type="ORF">V6N12_070031</name>
</gene>
<evidence type="ECO:0008006" key="3">
    <source>
        <dbReference type="Google" id="ProtNLM"/>
    </source>
</evidence>
<evidence type="ECO:0000313" key="2">
    <source>
        <dbReference type="Proteomes" id="UP001472677"/>
    </source>
</evidence>
<reference evidence="1 2" key="1">
    <citation type="journal article" date="2024" name="G3 (Bethesda)">
        <title>Genome assembly of Hibiscus sabdariffa L. provides insights into metabolisms of medicinal natural products.</title>
        <authorList>
            <person name="Kim T."/>
        </authorList>
    </citation>
    <scope>NUCLEOTIDE SEQUENCE [LARGE SCALE GENOMIC DNA]</scope>
    <source>
        <strain evidence="1">TK-2024</strain>
        <tissue evidence="1">Old leaves</tissue>
    </source>
</reference>
<dbReference type="EMBL" id="JBBPBM010000006">
    <property type="protein sequence ID" value="KAK8579721.1"/>
    <property type="molecule type" value="Genomic_DNA"/>
</dbReference>
<keyword evidence="2" id="KW-1185">Reference proteome</keyword>